<keyword evidence="4" id="KW-1185">Reference proteome</keyword>
<feature type="transmembrane region" description="Helical" evidence="1">
    <location>
        <begin position="65"/>
        <end position="86"/>
    </location>
</feature>
<dbReference type="InterPro" id="IPR029787">
    <property type="entry name" value="Nucleotide_cyclase"/>
</dbReference>
<organism evidence="3 4">
    <name type="scientific">Bermanella marisrubri</name>
    <dbReference type="NCBI Taxonomy" id="207949"/>
    <lineage>
        <taxon>Bacteria</taxon>
        <taxon>Pseudomonadati</taxon>
        <taxon>Pseudomonadota</taxon>
        <taxon>Gammaproteobacteria</taxon>
        <taxon>Oceanospirillales</taxon>
        <taxon>Oceanospirillaceae</taxon>
        <taxon>Bermanella</taxon>
    </lineage>
</organism>
<dbReference type="RefSeq" id="WP_007018863.1">
    <property type="nucleotide sequence ID" value="NZ_CH724119.1"/>
</dbReference>
<evidence type="ECO:0000256" key="1">
    <source>
        <dbReference type="SAM" id="Phobius"/>
    </source>
</evidence>
<feature type="transmembrane region" description="Helical" evidence="1">
    <location>
        <begin position="12"/>
        <end position="32"/>
    </location>
</feature>
<name>Q1N075_9GAMM</name>
<dbReference type="Pfam" id="PF00990">
    <property type="entry name" value="GGDEF"/>
    <property type="match status" value="1"/>
</dbReference>
<comment type="caution">
    <text evidence="3">The sequence shown here is derived from an EMBL/GenBank/DDBJ whole genome shotgun (WGS) entry which is preliminary data.</text>
</comment>
<evidence type="ECO:0000313" key="4">
    <source>
        <dbReference type="Proteomes" id="UP000004263"/>
    </source>
</evidence>
<gene>
    <name evidence="3" type="ORF">RED65_08134</name>
</gene>
<dbReference type="InterPro" id="IPR000160">
    <property type="entry name" value="GGDEF_dom"/>
</dbReference>
<dbReference type="HOGENOM" id="CLU_914198_0_0_6"/>
<dbReference type="Proteomes" id="UP000004263">
    <property type="component" value="Unassembled WGS sequence"/>
</dbReference>
<feature type="transmembrane region" description="Helical" evidence="1">
    <location>
        <begin position="38"/>
        <end position="58"/>
    </location>
</feature>
<keyword evidence="1" id="KW-0812">Transmembrane</keyword>
<dbReference type="SUPFAM" id="SSF55073">
    <property type="entry name" value="Nucleotide cyclase"/>
    <property type="match status" value="1"/>
</dbReference>
<dbReference type="OrthoDB" id="6358728at2"/>
<accession>Q1N075</accession>
<keyword evidence="1" id="KW-1133">Transmembrane helix</keyword>
<dbReference type="Gene3D" id="3.30.70.270">
    <property type="match status" value="1"/>
</dbReference>
<dbReference type="STRING" id="207949.RED65_08134"/>
<evidence type="ECO:0000313" key="3">
    <source>
        <dbReference type="EMBL" id="EAT11642.1"/>
    </source>
</evidence>
<dbReference type="AlphaFoldDB" id="Q1N075"/>
<evidence type="ECO:0000259" key="2">
    <source>
        <dbReference type="PROSITE" id="PS50887"/>
    </source>
</evidence>
<feature type="transmembrane region" description="Helical" evidence="1">
    <location>
        <begin position="92"/>
        <end position="125"/>
    </location>
</feature>
<protein>
    <submittedName>
        <fullName evidence="3">GGDEF domain protein</fullName>
    </submittedName>
</protein>
<feature type="transmembrane region" description="Helical" evidence="1">
    <location>
        <begin position="137"/>
        <end position="154"/>
    </location>
</feature>
<keyword evidence="1" id="KW-0472">Membrane</keyword>
<proteinExistence type="predicted"/>
<sequence>MRDHHLKLANQAKRLFAIMAGSLLLVHCYLAYLQQGHVLVPWLLALAMILYASAALTLTSSWSNITVFAEWTFIILLIVFSIIAVVNYQQFYWLFFVPIASFFLLPLRIAVYMTLLLIPLVIYLLLEYSPTFMQAQYFYSFAAIATVSLFLASVKHRTQSLLAPLISKDEETGALLSSRLYGDLQKEIVRAEREGTGLLLMMMDLDQALRQGSKDKHFDLYIKCAEAISSQLRPFDLYFRLQDHRFAIILPHTTTQDALITAKKIVDEMPEVMRKDIMVGYASLNVDDDANSLIEHSYQELRHV</sequence>
<dbReference type="EMBL" id="AAQH01000015">
    <property type="protein sequence ID" value="EAT11642.1"/>
    <property type="molecule type" value="Genomic_DNA"/>
</dbReference>
<reference evidence="3 4" key="1">
    <citation type="submission" date="2006-03" db="EMBL/GenBank/DDBJ databases">
        <authorList>
            <person name="Pinhassi J."/>
            <person name="Pedros-Alio C."/>
            <person name="Ferriera S."/>
            <person name="Johnson J."/>
            <person name="Kravitz S."/>
            <person name="Halpern A."/>
            <person name="Remington K."/>
            <person name="Beeson K."/>
            <person name="Tran B."/>
            <person name="Rogers Y.-H."/>
            <person name="Friedman R."/>
            <person name="Venter J.C."/>
        </authorList>
    </citation>
    <scope>NUCLEOTIDE SEQUENCE [LARGE SCALE GENOMIC DNA]</scope>
    <source>
        <strain evidence="3 4">RED65</strain>
    </source>
</reference>
<feature type="domain" description="GGDEF" evidence="2">
    <location>
        <begin position="196"/>
        <end position="304"/>
    </location>
</feature>
<dbReference type="PROSITE" id="PS50887">
    <property type="entry name" value="GGDEF"/>
    <property type="match status" value="1"/>
</dbReference>
<dbReference type="InterPro" id="IPR043128">
    <property type="entry name" value="Rev_trsase/Diguanyl_cyclase"/>
</dbReference>